<evidence type="ECO:0000256" key="3">
    <source>
        <dbReference type="ARBA" id="ARBA00023125"/>
    </source>
</evidence>
<dbReference type="Proteomes" id="UP000501690">
    <property type="component" value="Linkage Group LG5"/>
</dbReference>
<evidence type="ECO:0000313" key="7">
    <source>
        <dbReference type="EMBL" id="QCD92758.1"/>
    </source>
</evidence>
<dbReference type="Pfam" id="PF02362">
    <property type="entry name" value="B3"/>
    <property type="match status" value="1"/>
</dbReference>
<organism evidence="7 8">
    <name type="scientific">Vigna unguiculata</name>
    <name type="common">Cowpea</name>
    <dbReference type="NCBI Taxonomy" id="3917"/>
    <lineage>
        <taxon>Eukaryota</taxon>
        <taxon>Viridiplantae</taxon>
        <taxon>Streptophyta</taxon>
        <taxon>Embryophyta</taxon>
        <taxon>Tracheophyta</taxon>
        <taxon>Spermatophyta</taxon>
        <taxon>Magnoliopsida</taxon>
        <taxon>eudicotyledons</taxon>
        <taxon>Gunneridae</taxon>
        <taxon>Pentapetalae</taxon>
        <taxon>rosids</taxon>
        <taxon>fabids</taxon>
        <taxon>Fabales</taxon>
        <taxon>Fabaceae</taxon>
        <taxon>Papilionoideae</taxon>
        <taxon>50 kb inversion clade</taxon>
        <taxon>NPAAA clade</taxon>
        <taxon>indigoferoid/millettioid clade</taxon>
        <taxon>Phaseoleae</taxon>
        <taxon>Vigna</taxon>
    </lineage>
</organism>
<dbReference type="PROSITE" id="PS50863">
    <property type="entry name" value="B3"/>
    <property type="match status" value="1"/>
</dbReference>
<comment type="subcellular location">
    <subcellularLocation>
        <location evidence="1">Nucleus</location>
    </subcellularLocation>
</comment>
<evidence type="ECO:0000256" key="4">
    <source>
        <dbReference type="ARBA" id="ARBA00023163"/>
    </source>
</evidence>
<name>A0A4D6LWL9_VIGUN</name>
<reference evidence="7 8" key="1">
    <citation type="submission" date="2019-04" db="EMBL/GenBank/DDBJ databases">
        <title>An improved genome assembly and genetic linkage map for asparagus bean, Vigna unguiculata ssp. sesquipedialis.</title>
        <authorList>
            <person name="Xia Q."/>
            <person name="Zhang R."/>
            <person name="Dong Y."/>
        </authorList>
    </citation>
    <scope>NUCLEOTIDE SEQUENCE [LARGE SCALE GENOMIC DNA]</scope>
    <source>
        <tissue evidence="7">Leaf</tissue>
    </source>
</reference>
<dbReference type="CDD" id="cd10017">
    <property type="entry name" value="B3_DNA"/>
    <property type="match status" value="1"/>
</dbReference>
<keyword evidence="8" id="KW-1185">Reference proteome</keyword>
<feature type="domain" description="TF-B3" evidence="6">
    <location>
        <begin position="238"/>
        <end position="333"/>
    </location>
</feature>
<keyword evidence="5" id="KW-0539">Nucleus</keyword>
<sequence length="333" mass="38348">MSASKRLSFKNFYQNSVMFLDPSEDFLVFDEGFFLEWGKSLVIGTNYFCDPAGNVLNIKYFRLRVFDSYWKEVEYPVVGESRTGMTYDPLGSPRFFHCFRVKLLRSTPYILLPDEFQMFSQDDLKLDRKVELYDPLRKKFELSVDTTNVGTIVLFGLAEFLKYYGFKKCFFLHLSYVGKNQFIHKIFSLEGVEIVYCRDSVSGNDIQHAAVNEPDGSCIPDNAGVSPIVDNASPITDGVVKYLTRYDVQSSCLYLNSNFARQFLDKSRKNYLLTNETGIYWPCSICWPGRSNFECYLTCGWKMFCKDNALAAGDGIKFVIDNDKKNIIHVVKV</sequence>
<dbReference type="SUPFAM" id="SSF101936">
    <property type="entry name" value="DNA-binding pseudobarrel domain"/>
    <property type="match status" value="1"/>
</dbReference>
<evidence type="ECO:0000256" key="5">
    <source>
        <dbReference type="ARBA" id="ARBA00023242"/>
    </source>
</evidence>
<evidence type="ECO:0000259" key="6">
    <source>
        <dbReference type="PROSITE" id="PS50863"/>
    </source>
</evidence>
<accession>A0A4D6LWL9</accession>
<dbReference type="InterPro" id="IPR015300">
    <property type="entry name" value="DNA-bd_pseudobarrel_sf"/>
</dbReference>
<dbReference type="EMBL" id="CP039349">
    <property type="protein sequence ID" value="QCD92758.1"/>
    <property type="molecule type" value="Genomic_DNA"/>
</dbReference>
<evidence type="ECO:0000256" key="1">
    <source>
        <dbReference type="ARBA" id="ARBA00004123"/>
    </source>
</evidence>
<gene>
    <name evidence="7" type="ORF">DEO72_LG5g827</name>
</gene>
<keyword evidence="2" id="KW-0805">Transcription regulation</keyword>
<dbReference type="InterPro" id="IPR003340">
    <property type="entry name" value="B3_DNA-bd"/>
</dbReference>
<dbReference type="AlphaFoldDB" id="A0A4D6LWL9"/>
<keyword evidence="3" id="KW-0238">DNA-binding</keyword>
<keyword evidence="4" id="KW-0804">Transcription</keyword>
<dbReference type="Gene3D" id="2.40.330.10">
    <property type="entry name" value="DNA-binding pseudobarrel domain"/>
    <property type="match status" value="1"/>
</dbReference>
<evidence type="ECO:0000256" key="2">
    <source>
        <dbReference type="ARBA" id="ARBA00023015"/>
    </source>
</evidence>
<dbReference type="GO" id="GO:0005634">
    <property type="term" value="C:nucleus"/>
    <property type="evidence" value="ECO:0007669"/>
    <property type="project" value="UniProtKB-SubCell"/>
</dbReference>
<protein>
    <recommendedName>
        <fullName evidence="6">TF-B3 domain-containing protein</fullName>
    </recommendedName>
</protein>
<dbReference type="GO" id="GO:0003677">
    <property type="term" value="F:DNA binding"/>
    <property type="evidence" value="ECO:0007669"/>
    <property type="project" value="UniProtKB-KW"/>
</dbReference>
<evidence type="ECO:0000313" key="8">
    <source>
        <dbReference type="Proteomes" id="UP000501690"/>
    </source>
</evidence>
<proteinExistence type="predicted"/>